<evidence type="ECO:0000256" key="6">
    <source>
        <dbReference type="ARBA" id="ARBA00047949"/>
    </source>
</evidence>
<evidence type="ECO:0000313" key="8">
    <source>
        <dbReference type="EMBL" id="KAJ3115288.1"/>
    </source>
</evidence>
<evidence type="ECO:0000256" key="7">
    <source>
        <dbReference type="SAM" id="MobiDB-lite"/>
    </source>
</evidence>
<protein>
    <recommendedName>
        <fullName evidence="3">2'-phosphotransferase</fullName>
        <ecNumber evidence="3">2.7.1.160</ecNumber>
    </recommendedName>
</protein>
<dbReference type="PANTHER" id="PTHR12684:SF2">
    <property type="entry name" value="TRNA 2'-PHOSPHOTRANSFERASE 1"/>
    <property type="match status" value="1"/>
</dbReference>
<feature type="region of interest" description="Disordered" evidence="7">
    <location>
        <begin position="291"/>
        <end position="318"/>
    </location>
</feature>
<gene>
    <name evidence="8" type="primary">TRPT1_1</name>
    <name evidence="8" type="ORF">HK100_001412</name>
</gene>
<keyword evidence="4" id="KW-0808">Transferase</keyword>
<dbReference type="EC" id="2.7.1.160" evidence="3"/>
<dbReference type="SUPFAM" id="SSF51161">
    <property type="entry name" value="Trimeric LpxA-like enzymes"/>
    <property type="match status" value="1"/>
</dbReference>
<dbReference type="Gene3D" id="1.10.10.970">
    <property type="entry name" value="RNA 2'-phosphotransferase, Tpt1/KptA family, N-terminal domain"/>
    <property type="match status" value="1"/>
</dbReference>
<evidence type="ECO:0000256" key="2">
    <source>
        <dbReference type="ARBA" id="ARBA00009836"/>
    </source>
</evidence>
<dbReference type="EMBL" id="JADGJH010001302">
    <property type="protein sequence ID" value="KAJ3115288.1"/>
    <property type="molecule type" value="Genomic_DNA"/>
</dbReference>
<dbReference type="InterPro" id="IPR042081">
    <property type="entry name" value="RNA_2'-PTrans_C"/>
</dbReference>
<comment type="catalytic activity">
    <reaction evidence="6">
        <text>2'-phospho-[ligated tRNA] + NAD(+) = mature tRNA + ADP-alpha-D-ribose 1'',2''-cyclic phosphate + nicotinamide</text>
        <dbReference type="Rhea" id="RHEA:23324"/>
        <dbReference type="Rhea" id="RHEA-COMP:11106"/>
        <dbReference type="Rhea" id="RHEA-COMP:11107"/>
        <dbReference type="ChEBI" id="CHEBI:17154"/>
        <dbReference type="ChEBI" id="CHEBI:57540"/>
        <dbReference type="ChEBI" id="CHEBI:76596"/>
        <dbReference type="ChEBI" id="CHEBI:82883"/>
        <dbReference type="ChEBI" id="CHEBI:85027"/>
        <dbReference type="EC" id="2.7.1.160"/>
    </reaction>
</comment>
<comment type="similarity">
    <text evidence="2">Belongs to the KptA/TPT1 family.</text>
</comment>
<proteinExistence type="inferred from homology"/>
<accession>A0AAD5XEW4</accession>
<sequence length="484" mass="53915">MQQHNSHRNNDNDSDAIRFSKALSYILRHGAAKERIEMRPDGYVKIADLQKHAKFKNKTVADFQKIVAENDKQRFLMVNENSEWIIKANQGHSVKVDVELEEIVDAAEIPVVVHGTYWKFWESIKRTGLSKMKRNHIHFAVGTPGQLGVISGMRASSEILIYINVPLALADGVKFFRSPNNVILSDGNKEGIIEAKYFAFVESGNGETIISAKEFIKQQQQQQQQITEVSSSVKDEEKIVRGLQKKIKEAKSLKTRQDNGQQLEANQVAKIGRIEEYERELENVRGGERDMRRYGHTRGPGDRVVWQPQHSASKVSQSMSRRVLTSRQLTVESRSRILSPYGGPIMFGNSNIVEEGAVIVNHSDEPLVIGDDNLFEVGSVFEGAAVGSGCVLEPRAHVQRLASLGDNCVVGAAASTWPAEVLADNTVVYAAASNGTLRHAVRPQTPRSREQALTHLKHVEYLKDVLKRFHAQKAGVVQSIGIVS</sequence>
<evidence type="ECO:0000256" key="3">
    <source>
        <dbReference type="ARBA" id="ARBA00012007"/>
    </source>
</evidence>
<dbReference type="GO" id="GO:0000215">
    <property type="term" value="F:tRNA 2'-phosphotransferase activity"/>
    <property type="evidence" value="ECO:0007669"/>
    <property type="project" value="UniProtKB-EC"/>
</dbReference>
<evidence type="ECO:0000256" key="1">
    <source>
        <dbReference type="ARBA" id="ARBA00003343"/>
    </source>
</evidence>
<dbReference type="PANTHER" id="PTHR12684">
    <property type="entry name" value="PUTATIVE PHOSPHOTRANSFERASE"/>
    <property type="match status" value="1"/>
</dbReference>
<evidence type="ECO:0000256" key="5">
    <source>
        <dbReference type="ARBA" id="ARBA00023027"/>
    </source>
</evidence>
<comment type="caution">
    <text evidence="8">The sequence shown here is derived from an EMBL/GenBank/DDBJ whole genome shotgun (WGS) entry which is preliminary data.</text>
</comment>
<dbReference type="SUPFAM" id="SSF56399">
    <property type="entry name" value="ADP-ribosylation"/>
    <property type="match status" value="1"/>
</dbReference>
<organism evidence="8 9">
    <name type="scientific">Physocladia obscura</name>
    <dbReference type="NCBI Taxonomy" id="109957"/>
    <lineage>
        <taxon>Eukaryota</taxon>
        <taxon>Fungi</taxon>
        <taxon>Fungi incertae sedis</taxon>
        <taxon>Chytridiomycota</taxon>
        <taxon>Chytridiomycota incertae sedis</taxon>
        <taxon>Chytridiomycetes</taxon>
        <taxon>Chytridiales</taxon>
        <taxon>Chytriomycetaceae</taxon>
        <taxon>Physocladia</taxon>
    </lineage>
</organism>
<dbReference type="InterPro" id="IPR011004">
    <property type="entry name" value="Trimer_LpxA-like_sf"/>
</dbReference>
<feature type="compositionally biased region" description="Polar residues" evidence="7">
    <location>
        <begin position="308"/>
        <end position="318"/>
    </location>
</feature>
<name>A0AAD5XEW4_9FUNG</name>
<dbReference type="Proteomes" id="UP001211907">
    <property type="component" value="Unassembled WGS sequence"/>
</dbReference>
<dbReference type="InterPro" id="IPR002745">
    <property type="entry name" value="Ptrans_KptA/Tpt1"/>
</dbReference>
<dbReference type="InterPro" id="IPR042080">
    <property type="entry name" value="RNA_2'-PTrans_N"/>
</dbReference>
<keyword evidence="5" id="KW-0520">NAD</keyword>
<dbReference type="GO" id="GO:0006388">
    <property type="term" value="P:tRNA splicing, via endonucleolytic cleavage and ligation"/>
    <property type="evidence" value="ECO:0007669"/>
    <property type="project" value="TreeGrafter"/>
</dbReference>
<dbReference type="Gene3D" id="2.160.10.10">
    <property type="entry name" value="Hexapeptide repeat proteins"/>
    <property type="match status" value="1"/>
</dbReference>
<dbReference type="Pfam" id="PF01885">
    <property type="entry name" value="PTS_2-RNA"/>
    <property type="match status" value="1"/>
</dbReference>
<evidence type="ECO:0000313" key="9">
    <source>
        <dbReference type="Proteomes" id="UP001211907"/>
    </source>
</evidence>
<reference evidence="8" key="1">
    <citation type="submission" date="2020-05" db="EMBL/GenBank/DDBJ databases">
        <title>Phylogenomic resolution of chytrid fungi.</title>
        <authorList>
            <person name="Stajich J.E."/>
            <person name="Amses K."/>
            <person name="Simmons R."/>
            <person name="Seto K."/>
            <person name="Myers J."/>
            <person name="Bonds A."/>
            <person name="Quandt C.A."/>
            <person name="Barry K."/>
            <person name="Liu P."/>
            <person name="Grigoriev I."/>
            <person name="Longcore J.E."/>
            <person name="James T.Y."/>
        </authorList>
    </citation>
    <scope>NUCLEOTIDE SEQUENCE</scope>
    <source>
        <strain evidence="8">JEL0513</strain>
    </source>
</reference>
<evidence type="ECO:0000256" key="4">
    <source>
        <dbReference type="ARBA" id="ARBA00022679"/>
    </source>
</evidence>
<dbReference type="Gene3D" id="3.20.170.30">
    <property type="match status" value="1"/>
</dbReference>
<keyword evidence="9" id="KW-1185">Reference proteome</keyword>
<dbReference type="AlphaFoldDB" id="A0AAD5XEW4"/>
<comment type="function">
    <text evidence="1">Catalyzes the last step of tRNA splicing, the transfer of the splice junction 2'-phosphate from ligated tRNA to NAD to produce ADP-ribose 1''-2'' cyclic phosphate.</text>
</comment>